<evidence type="ECO:0000256" key="11">
    <source>
        <dbReference type="ARBA" id="ARBA00023284"/>
    </source>
</evidence>
<evidence type="ECO:0000256" key="8">
    <source>
        <dbReference type="ARBA" id="ARBA00023002"/>
    </source>
</evidence>
<dbReference type="InterPro" id="IPR042406">
    <property type="entry name" value="VKORC1/VKORC1L1"/>
</dbReference>
<dbReference type="GO" id="GO:0005789">
    <property type="term" value="C:endoplasmic reticulum membrane"/>
    <property type="evidence" value="ECO:0007669"/>
    <property type="project" value="UniProtKB-SubCell"/>
</dbReference>
<dbReference type="GO" id="GO:0047057">
    <property type="term" value="F:vitamin-K-epoxide reductase (warfarin-sensitive) activity"/>
    <property type="evidence" value="ECO:0007669"/>
    <property type="project" value="UniProtKB-EC"/>
</dbReference>
<evidence type="ECO:0000259" key="13">
    <source>
        <dbReference type="SMART" id="SM00756"/>
    </source>
</evidence>
<keyword evidence="9 12" id="KW-0472">Membrane</keyword>
<evidence type="ECO:0000256" key="5">
    <source>
        <dbReference type="ARBA" id="ARBA00022719"/>
    </source>
</evidence>
<proteinExistence type="evidence at transcript level"/>
<keyword evidence="4 12" id="KW-0812">Transmembrane</keyword>
<feature type="transmembrane region" description="Helical" evidence="12">
    <location>
        <begin position="112"/>
        <end position="137"/>
    </location>
</feature>
<dbReference type="AlphaFoldDB" id="V9LDM9"/>
<evidence type="ECO:0000256" key="7">
    <source>
        <dbReference type="ARBA" id="ARBA00022989"/>
    </source>
</evidence>
<keyword evidence="6" id="KW-0256">Endoplasmic reticulum</keyword>
<feature type="transmembrane region" description="Helical" evidence="12">
    <location>
        <begin position="143"/>
        <end position="162"/>
    </location>
</feature>
<comment type="subcellular location">
    <subcellularLocation>
        <location evidence="1">Endoplasmic reticulum membrane</location>
        <topology evidence="1">Multi-pass membrane protein</topology>
    </subcellularLocation>
</comment>
<evidence type="ECO:0000256" key="6">
    <source>
        <dbReference type="ARBA" id="ARBA00022824"/>
    </source>
</evidence>
<dbReference type="GO" id="GO:0042373">
    <property type="term" value="P:vitamin K metabolic process"/>
    <property type="evidence" value="ECO:0007669"/>
    <property type="project" value="InterPro"/>
</dbReference>
<dbReference type="EMBL" id="JW878400">
    <property type="protein sequence ID" value="AFP10917.1"/>
    <property type="molecule type" value="mRNA"/>
</dbReference>
<feature type="domain" description="Vitamin K epoxide reductase" evidence="13">
    <location>
        <begin position="17"/>
        <end position="165"/>
    </location>
</feature>
<name>V9LDM9_CALMI</name>
<dbReference type="PANTHER" id="PTHR14519:SF5">
    <property type="entry name" value="VITAMIN K EPOXIDE REDUCTASE COMPLEX SUBUNIT 1-LIKE PROTEIN 1"/>
    <property type="match status" value="1"/>
</dbReference>
<dbReference type="GO" id="GO:0048038">
    <property type="term" value="F:quinone binding"/>
    <property type="evidence" value="ECO:0007669"/>
    <property type="project" value="UniProtKB-KW"/>
</dbReference>
<dbReference type="FunFam" id="1.20.1440.130:FF:000001">
    <property type="entry name" value="Vitamin K epoxide reductase complex subunit 1-like 1"/>
    <property type="match status" value="1"/>
</dbReference>
<keyword evidence="11" id="KW-0676">Redox-active center</keyword>
<evidence type="ECO:0000256" key="4">
    <source>
        <dbReference type="ARBA" id="ARBA00022692"/>
    </source>
</evidence>
<keyword evidence="7 12" id="KW-1133">Transmembrane helix</keyword>
<keyword evidence="10" id="KW-1015">Disulfide bond</keyword>
<dbReference type="SMART" id="SM00756">
    <property type="entry name" value="VKc"/>
    <property type="match status" value="1"/>
</dbReference>
<organism evidence="14">
    <name type="scientific">Callorhinchus milii</name>
    <name type="common">Ghost shark</name>
    <dbReference type="NCBI Taxonomy" id="7868"/>
    <lineage>
        <taxon>Eukaryota</taxon>
        <taxon>Metazoa</taxon>
        <taxon>Chordata</taxon>
        <taxon>Craniata</taxon>
        <taxon>Vertebrata</taxon>
        <taxon>Chondrichthyes</taxon>
        <taxon>Holocephali</taxon>
        <taxon>Chimaeriformes</taxon>
        <taxon>Callorhinchidae</taxon>
        <taxon>Callorhinchus</taxon>
    </lineage>
</organism>
<keyword evidence="8" id="KW-0560">Oxidoreductase</keyword>
<comment type="similarity">
    <text evidence="2">Belongs to the VKOR family.</text>
</comment>
<evidence type="ECO:0000256" key="9">
    <source>
        <dbReference type="ARBA" id="ARBA00023136"/>
    </source>
</evidence>
<evidence type="ECO:0000256" key="1">
    <source>
        <dbReference type="ARBA" id="ARBA00004477"/>
    </source>
</evidence>
<dbReference type="Pfam" id="PF07884">
    <property type="entry name" value="VKOR"/>
    <property type="match status" value="1"/>
</dbReference>
<evidence type="ECO:0000256" key="3">
    <source>
        <dbReference type="ARBA" id="ARBA00012278"/>
    </source>
</evidence>
<evidence type="ECO:0000313" key="14">
    <source>
        <dbReference type="EMBL" id="AFP10917.1"/>
    </source>
</evidence>
<feature type="transmembrane region" description="Helical" evidence="12">
    <location>
        <begin position="24"/>
        <end position="41"/>
    </location>
</feature>
<keyword evidence="5" id="KW-0874">Quinone</keyword>
<dbReference type="InterPro" id="IPR038354">
    <property type="entry name" value="VKOR_sf"/>
</dbReference>
<dbReference type="InterPro" id="IPR012932">
    <property type="entry name" value="VKOR"/>
</dbReference>
<evidence type="ECO:0000256" key="12">
    <source>
        <dbReference type="SAM" id="Phobius"/>
    </source>
</evidence>
<evidence type="ECO:0000256" key="2">
    <source>
        <dbReference type="ARBA" id="ARBA00006214"/>
    </source>
</evidence>
<dbReference type="PANTHER" id="PTHR14519">
    <property type="entry name" value="VITAMIN K EPOXIDE REDUCTASE COMPLEX, SUBUNIT 1"/>
    <property type="match status" value="1"/>
</dbReference>
<dbReference type="EC" id="1.17.4.4" evidence="3"/>
<reference evidence="14" key="1">
    <citation type="journal article" date="2014" name="Nature">
        <title>Elephant shark genome provides unique insights into gnathostome evolution.</title>
        <authorList>
            <consortium name="International Elephant Shark Genome Sequencing Consortium"/>
            <person name="Venkatesh B."/>
            <person name="Lee A.P."/>
            <person name="Ravi V."/>
            <person name="Maurya A.K."/>
            <person name="Lian M.M."/>
            <person name="Swann J.B."/>
            <person name="Ohta Y."/>
            <person name="Flajnik M.F."/>
            <person name="Sutoh Y."/>
            <person name="Kasahara M."/>
            <person name="Hoon S."/>
            <person name="Gangu V."/>
            <person name="Roy S.W."/>
            <person name="Irimia M."/>
            <person name="Korzh V."/>
            <person name="Kondrychyn I."/>
            <person name="Lim Z.W."/>
            <person name="Tay B.H."/>
            <person name="Tohari S."/>
            <person name="Kong K.W."/>
            <person name="Ho S."/>
            <person name="Lorente-Galdos B."/>
            <person name="Quilez J."/>
            <person name="Marques-Bonet T."/>
            <person name="Raney B.J."/>
            <person name="Ingham P.W."/>
            <person name="Tay A."/>
            <person name="Hillier L.W."/>
            <person name="Minx P."/>
            <person name="Boehm T."/>
            <person name="Wilson R.K."/>
            <person name="Brenner S."/>
            <person name="Warren W.C."/>
        </authorList>
    </citation>
    <scope>NUCLEOTIDE SEQUENCE</scope>
    <source>
        <tissue evidence="14">Liver</tissue>
    </source>
</reference>
<protein>
    <recommendedName>
        <fullName evidence="3">vitamin-K-epoxide reductase (warfarin-sensitive)</fullName>
        <ecNumber evidence="3">1.17.4.4</ecNumber>
    </recommendedName>
</protein>
<dbReference type="Gene3D" id="1.20.1440.130">
    <property type="entry name" value="VKOR domain"/>
    <property type="match status" value="1"/>
</dbReference>
<accession>V9LDM9</accession>
<evidence type="ECO:0000256" key="10">
    <source>
        <dbReference type="ARBA" id="ARBA00023157"/>
    </source>
</evidence>
<sequence>MAAPASTAAASSSAAARSWEPRARLLGCVLGLLLSVYAYHVETTKARDRAYEAMCDLSASISCSRVFTSRWGRGFGLLERVVGKDSVFNQPNSVYGIIFYLMQILLGQTDSAMAAIILMGTSVISLLGSAYLAYILYFVLHDLCLVCLSTYLLNGLLFLCNYKRLVYLNTRWQEQGRKKGN</sequence>
<dbReference type="CDD" id="cd12917">
    <property type="entry name" value="VKOR_euk"/>
    <property type="match status" value="1"/>
</dbReference>